<name>A0ABX6TK78_9SPHI</name>
<organism evidence="2 3">
    <name type="scientific">Pedobacter riviphilus</name>
    <dbReference type="NCBI Taxonomy" id="2766984"/>
    <lineage>
        <taxon>Bacteria</taxon>
        <taxon>Pseudomonadati</taxon>
        <taxon>Bacteroidota</taxon>
        <taxon>Sphingobacteriia</taxon>
        <taxon>Sphingobacteriales</taxon>
        <taxon>Sphingobacteriaceae</taxon>
        <taxon>Pedobacter</taxon>
    </lineage>
</organism>
<protein>
    <submittedName>
        <fullName evidence="2">Uncharacterized protein</fullName>
    </submittedName>
</protein>
<gene>
    <name evidence="2" type="ORF">H9N25_00780</name>
</gene>
<keyword evidence="1" id="KW-0812">Transmembrane</keyword>
<evidence type="ECO:0000313" key="3">
    <source>
        <dbReference type="Proteomes" id="UP000516439"/>
    </source>
</evidence>
<dbReference type="Proteomes" id="UP000516439">
    <property type="component" value="Chromosome"/>
</dbReference>
<reference evidence="2 3" key="1">
    <citation type="submission" date="2020-09" db="EMBL/GenBank/DDBJ databases">
        <title>Pedobacter sp. SW-16 isolated from soil near Yeocheon.</title>
        <authorList>
            <person name="Im H.S."/>
            <person name="Joung Y."/>
            <person name="Lee S.-S."/>
        </authorList>
    </citation>
    <scope>NUCLEOTIDE SEQUENCE [LARGE SCALE GENOMIC DNA]</scope>
    <source>
        <strain evidence="2 3">SW-16</strain>
    </source>
</reference>
<sequence length="134" mass="15754">MKYSVTLNQKRFLIVWICIHSFALFVNVASIYGTINEGTQTLGYSNLFTINSYEDDFWPFTKFTETESYIDYSPNIFDEIGKPKRGIWRDKTPSFNGIFTGYNLPEYIFYIILGLGIIFIPKIWNDNKKIMNEK</sequence>
<accession>A0ABX6TK78</accession>
<keyword evidence="1" id="KW-1133">Transmembrane helix</keyword>
<evidence type="ECO:0000313" key="2">
    <source>
        <dbReference type="EMBL" id="QNR85077.1"/>
    </source>
</evidence>
<dbReference type="EMBL" id="CP061171">
    <property type="protein sequence ID" value="QNR85077.1"/>
    <property type="molecule type" value="Genomic_DNA"/>
</dbReference>
<evidence type="ECO:0000256" key="1">
    <source>
        <dbReference type="SAM" id="Phobius"/>
    </source>
</evidence>
<keyword evidence="1" id="KW-0472">Membrane</keyword>
<proteinExistence type="predicted"/>
<keyword evidence="3" id="KW-1185">Reference proteome</keyword>
<feature type="transmembrane region" description="Helical" evidence="1">
    <location>
        <begin position="12"/>
        <end position="35"/>
    </location>
</feature>
<feature type="transmembrane region" description="Helical" evidence="1">
    <location>
        <begin position="107"/>
        <end position="124"/>
    </location>
</feature>
<dbReference type="RefSeq" id="WP_190327614.1">
    <property type="nucleotide sequence ID" value="NZ_CP061171.1"/>
</dbReference>